<feature type="domain" description="NmrA-like" evidence="1">
    <location>
        <begin position="2"/>
        <end position="97"/>
    </location>
</feature>
<dbReference type="Gene3D" id="3.40.50.720">
    <property type="entry name" value="NAD(P)-binding Rossmann-like Domain"/>
    <property type="match status" value="1"/>
</dbReference>
<dbReference type="InterPro" id="IPR008030">
    <property type="entry name" value="NmrA-like"/>
</dbReference>
<gene>
    <name evidence="2" type="ORF">J4G33_06025</name>
</gene>
<sequence length="273" mass="28940">MTILITGATGTVGRHLVQQLTEAGHEVRALTRDPATAELPAGVEVVAGDLTDPATLPLAFDGVTAVHLITFGGSDGAPLTTGAELVRLASRAGVRRVTVLGGWEESTVEPALRASDLGWTSLEPVEFMSGALEWVGSVREHGAVRLMAGWASAVVHEADIAAVARVALTEDGHAGMTYPITGPQALTPAERARLLGTAAGRHIGFEQLTEEQERERLRAYGYPEEYVEFGIQLATQPPEQAAVVHPTVERVTGRAARTFAQWAQEHADAFRGA</sequence>
<name>A0A939LNL9_9CELL</name>
<dbReference type="PANTHER" id="PTHR43162">
    <property type="match status" value="1"/>
</dbReference>
<evidence type="ECO:0000259" key="1">
    <source>
        <dbReference type="Pfam" id="PF05368"/>
    </source>
</evidence>
<proteinExistence type="predicted"/>
<organism evidence="2 3">
    <name type="scientific">Actinotalea soli</name>
    <dbReference type="NCBI Taxonomy" id="2819234"/>
    <lineage>
        <taxon>Bacteria</taxon>
        <taxon>Bacillati</taxon>
        <taxon>Actinomycetota</taxon>
        <taxon>Actinomycetes</taxon>
        <taxon>Micrococcales</taxon>
        <taxon>Cellulomonadaceae</taxon>
        <taxon>Actinotalea</taxon>
    </lineage>
</organism>
<dbReference type="InterPro" id="IPR051604">
    <property type="entry name" value="Ergot_Alk_Oxidoreductase"/>
</dbReference>
<dbReference type="AlphaFoldDB" id="A0A939LNL9"/>
<keyword evidence="3" id="KW-1185">Reference proteome</keyword>
<dbReference type="InterPro" id="IPR036291">
    <property type="entry name" value="NAD(P)-bd_dom_sf"/>
</dbReference>
<protein>
    <submittedName>
        <fullName evidence="2">NAD(P)H-binding protein</fullName>
    </submittedName>
</protein>
<dbReference type="PANTHER" id="PTHR43162:SF1">
    <property type="entry name" value="PRESTALK A DIFFERENTIATION PROTEIN A"/>
    <property type="match status" value="1"/>
</dbReference>
<dbReference type="EMBL" id="JAGEMK010000002">
    <property type="protein sequence ID" value="MBO1751356.1"/>
    <property type="molecule type" value="Genomic_DNA"/>
</dbReference>
<dbReference type="SUPFAM" id="SSF51735">
    <property type="entry name" value="NAD(P)-binding Rossmann-fold domains"/>
    <property type="match status" value="1"/>
</dbReference>
<accession>A0A939LNL9</accession>
<dbReference type="Proteomes" id="UP000664209">
    <property type="component" value="Unassembled WGS sequence"/>
</dbReference>
<reference evidence="2" key="1">
    <citation type="submission" date="2021-03" db="EMBL/GenBank/DDBJ databases">
        <title>Actinotalea soli sp. nov., isolated from soil.</title>
        <authorList>
            <person name="Ping W."/>
            <person name="Zhang J."/>
        </authorList>
    </citation>
    <scope>NUCLEOTIDE SEQUENCE</scope>
    <source>
        <strain evidence="2">BY-33</strain>
    </source>
</reference>
<evidence type="ECO:0000313" key="3">
    <source>
        <dbReference type="Proteomes" id="UP000664209"/>
    </source>
</evidence>
<evidence type="ECO:0000313" key="2">
    <source>
        <dbReference type="EMBL" id="MBO1751356.1"/>
    </source>
</evidence>
<comment type="caution">
    <text evidence="2">The sequence shown here is derived from an EMBL/GenBank/DDBJ whole genome shotgun (WGS) entry which is preliminary data.</text>
</comment>
<dbReference type="Pfam" id="PF05368">
    <property type="entry name" value="NmrA"/>
    <property type="match status" value="1"/>
</dbReference>
<dbReference type="RefSeq" id="WP_208055017.1">
    <property type="nucleotide sequence ID" value="NZ_JAGEMK010000002.1"/>
</dbReference>
<dbReference type="Gene3D" id="3.90.25.10">
    <property type="entry name" value="UDP-galactose 4-epimerase, domain 1"/>
    <property type="match status" value="1"/>
</dbReference>